<keyword evidence="5" id="KW-0804">Transcription</keyword>
<evidence type="ECO:0000259" key="8">
    <source>
        <dbReference type="PROSITE" id="PS50048"/>
    </source>
</evidence>
<feature type="region of interest" description="Disordered" evidence="7">
    <location>
        <begin position="57"/>
        <end position="95"/>
    </location>
</feature>
<evidence type="ECO:0000256" key="6">
    <source>
        <dbReference type="ARBA" id="ARBA00023242"/>
    </source>
</evidence>
<comment type="subcellular location">
    <subcellularLocation>
        <location evidence="1">Nucleus</location>
    </subcellularLocation>
</comment>
<keyword evidence="3" id="KW-0805">Transcription regulation</keyword>
<keyword evidence="10" id="KW-1185">Reference proteome</keyword>
<feature type="compositionally biased region" description="Low complexity" evidence="7">
    <location>
        <begin position="63"/>
        <end position="72"/>
    </location>
</feature>
<gene>
    <name evidence="9" type="ORF">VTK73DRAFT_3787</name>
</gene>
<sequence>MTSNSSSGAKFPTKLRRNTGRTRTGCLTCRRRKKKCDETRPQCLGCTRNKLECTWPQETKDQSSVSSGQSPSTVHDDDQSAAASPSLSPFRSSTPSTALITTTVSTLWCEALGSFVSPTRVIFLTSRSREMLRHYIVGSGPLLLSVASWHNPFLSVVLPLAYVDDLLMHCVIAVGGAHLSCKCQDQPDLHEATHHHYLKVLQGLREGLRDLKPQDVHKILRILLVLTMLSLYETISISCTDGGIFSHIKASRQLITWLSEGPCAPTADQDREAFAFVLEYHAYLILINEICPSGVLPDRTAVPHEDMATMFNQLRRFDSFGVVFIGYHDLFQLIPDVAELAADRVRAGETARTSREEETRYVQLAARIRGWQNPGYDAHSATEQEHKAMGEVYRHALWIFLETAMNGSAPPGPVLRERLGRHLELLATSILGNQLPVSRVAPVLLWPIMIAGSVVSDASGRALLSESMRTVPYVTWSVVRGAELLELLWADEDPRAYGPYGLYMVMKKHNISLCIS</sequence>
<evidence type="ECO:0000256" key="4">
    <source>
        <dbReference type="ARBA" id="ARBA00023125"/>
    </source>
</evidence>
<keyword evidence="2" id="KW-0862">Zinc</keyword>
<evidence type="ECO:0000256" key="7">
    <source>
        <dbReference type="SAM" id="MobiDB-lite"/>
    </source>
</evidence>
<evidence type="ECO:0000313" key="10">
    <source>
        <dbReference type="Proteomes" id="UP001586593"/>
    </source>
</evidence>
<dbReference type="Gene3D" id="4.10.240.10">
    <property type="entry name" value="Zn(2)-C6 fungal-type DNA-binding domain"/>
    <property type="match status" value="1"/>
</dbReference>
<name>A0ABR3WX18_9PEZI</name>
<feature type="domain" description="Zn(2)-C6 fungal-type" evidence="8">
    <location>
        <begin position="25"/>
        <end position="55"/>
    </location>
</feature>
<dbReference type="Pfam" id="PF11951">
    <property type="entry name" value="Fungal_trans_2"/>
    <property type="match status" value="1"/>
</dbReference>
<evidence type="ECO:0000256" key="3">
    <source>
        <dbReference type="ARBA" id="ARBA00023015"/>
    </source>
</evidence>
<dbReference type="PANTHER" id="PTHR37534">
    <property type="entry name" value="TRANSCRIPTIONAL ACTIVATOR PROTEIN UGA3"/>
    <property type="match status" value="1"/>
</dbReference>
<dbReference type="PANTHER" id="PTHR37534:SF46">
    <property type="entry name" value="ZN(II)2CYS6 TRANSCRIPTION FACTOR (EUROFUNG)"/>
    <property type="match status" value="1"/>
</dbReference>
<dbReference type="EMBL" id="JAZHXJ010000222">
    <property type="protein sequence ID" value="KAL1868225.1"/>
    <property type="molecule type" value="Genomic_DNA"/>
</dbReference>
<dbReference type="InterPro" id="IPR001138">
    <property type="entry name" value="Zn2Cys6_DnaBD"/>
</dbReference>
<feature type="region of interest" description="Disordered" evidence="7">
    <location>
        <begin position="1"/>
        <end position="21"/>
    </location>
</feature>
<dbReference type="PROSITE" id="PS50048">
    <property type="entry name" value="ZN2_CY6_FUNGAL_2"/>
    <property type="match status" value="1"/>
</dbReference>
<evidence type="ECO:0000256" key="2">
    <source>
        <dbReference type="ARBA" id="ARBA00022833"/>
    </source>
</evidence>
<feature type="compositionally biased region" description="Polar residues" evidence="7">
    <location>
        <begin position="81"/>
        <end position="95"/>
    </location>
</feature>
<organism evidence="9 10">
    <name type="scientific">Phialemonium thermophilum</name>
    <dbReference type="NCBI Taxonomy" id="223376"/>
    <lineage>
        <taxon>Eukaryota</taxon>
        <taxon>Fungi</taxon>
        <taxon>Dikarya</taxon>
        <taxon>Ascomycota</taxon>
        <taxon>Pezizomycotina</taxon>
        <taxon>Sordariomycetes</taxon>
        <taxon>Sordariomycetidae</taxon>
        <taxon>Cephalothecales</taxon>
        <taxon>Cephalothecaceae</taxon>
        <taxon>Phialemonium</taxon>
    </lineage>
</organism>
<dbReference type="SMART" id="SM00066">
    <property type="entry name" value="GAL4"/>
    <property type="match status" value="1"/>
</dbReference>
<accession>A0ABR3WX18</accession>
<dbReference type="SUPFAM" id="SSF57701">
    <property type="entry name" value="Zn2/Cys6 DNA-binding domain"/>
    <property type="match status" value="1"/>
</dbReference>
<evidence type="ECO:0000256" key="1">
    <source>
        <dbReference type="ARBA" id="ARBA00004123"/>
    </source>
</evidence>
<comment type="caution">
    <text evidence="9">The sequence shown here is derived from an EMBL/GenBank/DDBJ whole genome shotgun (WGS) entry which is preliminary data.</text>
</comment>
<keyword evidence="4" id="KW-0238">DNA-binding</keyword>
<dbReference type="Pfam" id="PF00172">
    <property type="entry name" value="Zn_clus"/>
    <property type="match status" value="1"/>
</dbReference>
<proteinExistence type="predicted"/>
<dbReference type="PROSITE" id="PS00463">
    <property type="entry name" value="ZN2_CY6_FUNGAL_1"/>
    <property type="match status" value="1"/>
</dbReference>
<evidence type="ECO:0000313" key="9">
    <source>
        <dbReference type="EMBL" id="KAL1868225.1"/>
    </source>
</evidence>
<dbReference type="InterPro" id="IPR021858">
    <property type="entry name" value="Fun_TF"/>
</dbReference>
<dbReference type="Proteomes" id="UP001586593">
    <property type="component" value="Unassembled WGS sequence"/>
</dbReference>
<reference evidence="9 10" key="1">
    <citation type="journal article" date="2024" name="Commun. Biol.">
        <title>Comparative genomic analysis of thermophilic fungi reveals convergent evolutionary adaptations and gene losses.</title>
        <authorList>
            <person name="Steindorff A.S."/>
            <person name="Aguilar-Pontes M.V."/>
            <person name="Robinson A.J."/>
            <person name="Andreopoulos B."/>
            <person name="LaButti K."/>
            <person name="Kuo A."/>
            <person name="Mondo S."/>
            <person name="Riley R."/>
            <person name="Otillar R."/>
            <person name="Haridas S."/>
            <person name="Lipzen A."/>
            <person name="Grimwood J."/>
            <person name="Schmutz J."/>
            <person name="Clum A."/>
            <person name="Reid I.D."/>
            <person name="Moisan M.C."/>
            <person name="Butler G."/>
            <person name="Nguyen T.T.M."/>
            <person name="Dewar K."/>
            <person name="Conant G."/>
            <person name="Drula E."/>
            <person name="Henrissat B."/>
            <person name="Hansel C."/>
            <person name="Singer S."/>
            <person name="Hutchinson M.I."/>
            <person name="de Vries R.P."/>
            <person name="Natvig D.O."/>
            <person name="Powell A.J."/>
            <person name="Tsang A."/>
            <person name="Grigoriev I.V."/>
        </authorList>
    </citation>
    <scope>NUCLEOTIDE SEQUENCE [LARGE SCALE GENOMIC DNA]</scope>
    <source>
        <strain evidence="9 10">ATCC 24622</strain>
    </source>
</reference>
<dbReference type="CDD" id="cd00067">
    <property type="entry name" value="GAL4"/>
    <property type="match status" value="1"/>
</dbReference>
<keyword evidence="6" id="KW-0539">Nucleus</keyword>
<protein>
    <recommendedName>
        <fullName evidence="8">Zn(2)-C6 fungal-type domain-containing protein</fullName>
    </recommendedName>
</protein>
<evidence type="ECO:0000256" key="5">
    <source>
        <dbReference type="ARBA" id="ARBA00023163"/>
    </source>
</evidence>
<dbReference type="InterPro" id="IPR036864">
    <property type="entry name" value="Zn2-C6_fun-type_DNA-bd_sf"/>
</dbReference>